<evidence type="ECO:0000256" key="1">
    <source>
        <dbReference type="SAM" id="Coils"/>
    </source>
</evidence>
<keyword evidence="1" id="KW-0175">Coiled coil</keyword>
<evidence type="ECO:0000313" key="3">
    <source>
        <dbReference type="EMBL" id="AJD93082.1"/>
    </source>
</evidence>
<organism evidence="3 4">
    <name type="scientific">Jeotgalibacillus malaysiensis</name>
    <dbReference type="NCBI Taxonomy" id="1508404"/>
    <lineage>
        <taxon>Bacteria</taxon>
        <taxon>Bacillati</taxon>
        <taxon>Bacillota</taxon>
        <taxon>Bacilli</taxon>
        <taxon>Bacillales</taxon>
        <taxon>Caryophanaceae</taxon>
        <taxon>Jeotgalibacillus</taxon>
    </lineage>
</organism>
<protein>
    <submittedName>
        <fullName evidence="3">Uncharacterized protein</fullName>
    </submittedName>
</protein>
<dbReference type="HOGENOM" id="CLU_914584_0_0_9"/>
<sequence length="304" mass="34740">MSSKIELLIYVVFLVATWQYLLKAEKKLLRSGYTSKDGYKVTPKQLSELFPSYKTKIKESVYGGFGGVMPGLLIFLFIFMYMALAGLEIPLSVSWLSSSLIAIVMLITIAVIKKGMEEFDRETEEFSKSVLFEIKNPTTGVVQYISNPEKYLEVEEKLMQAEKRLKDATHAFELAEIEYGQAVDKGKENLEWEQLRMDRATSGIRENSNQVILHNKRLQQLLSDDIPVLTADIVKQKGQTLKRTAVPHHIQVLQRIANDTSLPESMREDAQITLEAQWQEESKTEEQARLQDAQIELDTAKKFI</sequence>
<gene>
    <name evidence="3" type="ORF">JMA_37640</name>
</gene>
<keyword evidence="3" id="KW-0614">Plasmid</keyword>
<feature type="transmembrane region" description="Helical" evidence="2">
    <location>
        <begin position="6"/>
        <end position="22"/>
    </location>
</feature>
<reference evidence="3 4" key="1">
    <citation type="submission" date="2014-08" db="EMBL/GenBank/DDBJ databases">
        <title>Complete genome of a marine bacteria Jeotgalibacillus malaysiensis.</title>
        <authorList>
            <person name="Yaakop A.S."/>
            <person name="Chan K.-G."/>
            <person name="Goh K.M."/>
        </authorList>
    </citation>
    <scope>NUCLEOTIDE SEQUENCE [LARGE SCALE GENOMIC DNA]</scope>
    <source>
        <strain evidence="3 4">D5</strain>
        <plasmid evidence="4">Plasmid</plasmid>
    </source>
</reference>
<dbReference type="KEGG" id="jeo:JMA_37640"/>
<dbReference type="Proteomes" id="UP000031449">
    <property type="component" value="Plasmid unnamed"/>
</dbReference>
<feature type="transmembrane region" description="Helical" evidence="2">
    <location>
        <begin position="93"/>
        <end position="112"/>
    </location>
</feature>
<feature type="transmembrane region" description="Helical" evidence="2">
    <location>
        <begin position="61"/>
        <end position="87"/>
    </location>
</feature>
<accession>A0A0B5AWI4</accession>
<dbReference type="EMBL" id="CP009417">
    <property type="protein sequence ID" value="AJD93082.1"/>
    <property type="molecule type" value="Genomic_DNA"/>
</dbReference>
<evidence type="ECO:0000313" key="4">
    <source>
        <dbReference type="Proteomes" id="UP000031449"/>
    </source>
</evidence>
<geneLocation type="plasmid" evidence="4"/>
<dbReference type="BioCyc" id="JESP1508404:G14D9-13048-MONOMER"/>
<name>A0A0B5AWI4_9BACL</name>
<keyword evidence="2" id="KW-0812">Transmembrane</keyword>
<keyword evidence="2" id="KW-0472">Membrane</keyword>
<feature type="coiled-coil region" evidence="1">
    <location>
        <begin position="151"/>
        <end position="178"/>
    </location>
</feature>
<keyword evidence="2" id="KW-1133">Transmembrane helix</keyword>
<dbReference type="AlphaFoldDB" id="A0A0B5AWI4"/>
<evidence type="ECO:0000256" key="2">
    <source>
        <dbReference type="SAM" id="Phobius"/>
    </source>
</evidence>
<keyword evidence="4" id="KW-1185">Reference proteome</keyword>
<proteinExistence type="predicted"/>